<keyword evidence="7" id="KW-0227">DNA damage</keyword>
<dbReference type="InterPro" id="IPR014009">
    <property type="entry name" value="PIK_FAT"/>
</dbReference>
<dbReference type="KEGG" id="bvk:117243061"/>
<evidence type="ECO:0000256" key="8">
    <source>
        <dbReference type="ARBA" id="ARBA00022777"/>
    </source>
</evidence>
<keyword evidence="9" id="KW-0067">ATP-binding</keyword>
<dbReference type="PROSITE" id="PS00916">
    <property type="entry name" value="PI3_4_KINASE_2"/>
    <property type="match status" value="1"/>
</dbReference>
<evidence type="ECO:0000256" key="10">
    <source>
        <dbReference type="ARBA" id="ARBA00023204"/>
    </source>
</evidence>
<dbReference type="GO" id="GO:0000077">
    <property type="term" value="P:DNA damage checkpoint signaling"/>
    <property type="evidence" value="ECO:0007669"/>
    <property type="project" value="TreeGrafter"/>
</dbReference>
<dbReference type="Pfam" id="PF25030">
    <property type="entry name" value="M-HEAT_ATR"/>
    <property type="match status" value="1"/>
</dbReference>
<proteinExistence type="inferred from homology"/>
<keyword evidence="16" id="KW-1185">Reference proteome</keyword>
<organism evidence="16 17">
    <name type="scientific">Bombus vosnesenskii</name>
    <dbReference type="NCBI Taxonomy" id="207650"/>
    <lineage>
        <taxon>Eukaryota</taxon>
        <taxon>Metazoa</taxon>
        <taxon>Ecdysozoa</taxon>
        <taxon>Arthropoda</taxon>
        <taxon>Hexapoda</taxon>
        <taxon>Insecta</taxon>
        <taxon>Pterygota</taxon>
        <taxon>Neoptera</taxon>
        <taxon>Endopterygota</taxon>
        <taxon>Hymenoptera</taxon>
        <taxon>Apocrita</taxon>
        <taxon>Aculeata</taxon>
        <taxon>Apoidea</taxon>
        <taxon>Anthophila</taxon>
        <taxon>Apidae</taxon>
        <taxon>Bombus</taxon>
        <taxon>Pyrobombus</taxon>
    </lineage>
</organism>
<evidence type="ECO:0000313" key="16">
    <source>
        <dbReference type="Proteomes" id="UP000504631"/>
    </source>
</evidence>
<dbReference type="GO" id="GO:0006281">
    <property type="term" value="P:DNA repair"/>
    <property type="evidence" value="ECO:0007669"/>
    <property type="project" value="UniProtKB-KW"/>
</dbReference>
<evidence type="ECO:0000259" key="15">
    <source>
        <dbReference type="PROSITE" id="PS51190"/>
    </source>
</evidence>
<dbReference type="PANTHER" id="PTHR11139:SF69">
    <property type="entry name" value="SERINE_THREONINE-PROTEIN KINASE ATR"/>
    <property type="match status" value="1"/>
</dbReference>
<dbReference type="GeneID" id="117243061"/>
<name>A0A6J3LL46_9HYME</name>
<dbReference type="PROSITE" id="PS51189">
    <property type="entry name" value="FAT"/>
    <property type="match status" value="1"/>
</dbReference>
<dbReference type="GO" id="GO:0004674">
    <property type="term" value="F:protein serine/threonine kinase activity"/>
    <property type="evidence" value="ECO:0007669"/>
    <property type="project" value="UniProtKB-KW"/>
</dbReference>
<comment type="subcellular location">
    <subcellularLocation>
        <location evidence="1">Nucleus</location>
    </subcellularLocation>
</comment>
<dbReference type="CDD" id="cd00892">
    <property type="entry name" value="PIKKc_ATR"/>
    <property type="match status" value="1"/>
</dbReference>
<dbReference type="InterPro" id="IPR003152">
    <property type="entry name" value="FATC_dom"/>
</dbReference>
<evidence type="ECO:0000256" key="2">
    <source>
        <dbReference type="ARBA" id="ARBA00010769"/>
    </source>
</evidence>
<evidence type="ECO:0000313" key="17">
    <source>
        <dbReference type="RefSeq" id="XP_033366117.1"/>
    </source>
</evidence>
<dbReference type="InterPro" id="IPR057564">
    <property type="entry name" value="HEAT_ATR"/>
</dbReference>
<keyword evidence="6" id="KW-0547">Nucleotide-binding</keyword>
<protein>
    <recommendedName>
        <fullName evidence="12">Serine/threonine-protein kinase ATR</fullName>
        <ecNumber evidence="3">2.7.11.1</ecNumber>
    </recommendedName>
</protein>
<dbReference type="SMART" id="SM00146">
    <property type="entry name" value="PI3Kc"/>
    <property type="match status" value="1"/>
</dbReference>
<dbReference type="GO" id="GO:0005524">
    <property type="term" value="F:ATP binding"/>
    <property type="evidence" value="ECO:0007669"/>
    <property type="project" value="UniProtKB-KW"/>
</dbReference>
<dbReference type="PANTHER" id="PTHR11139">
    <property type="entry name" value="ATAXIA TELANGIECTASIA MUTATED ATM -RELATED"/>
    <property type="match status" value="1"/>
</dbReference>
<dbReference type="Gene3D" id="1.10.1070.11">
    <property type="entry name" value="Phosphatidylinositol 3-/4-kinase, catalytic domain"/>
    <property type="match status" value="1"/>
</dbReference>
<reference evidence="17" key="1">
    <citation type="submission" date="2025-08" db="UniProtKB">
        <authorList>
            <consortium name="RefSeq"/>
        </authorList>
    </citation>
    <scope>IDENTIFICATION</scope>
    <source>
        <tissue evidence="17">Muscle</tissue>
    </source>
</reference>
<dbReference type="SUPFAM" id="SSF48371">
    <property type="entry name" value="ARM repeat"/>
    <property type="match status" value="2"/>
</dbReference>
<dbReference type="SMART" id="SM01343">
    <property type="entry name" value="FATC"/>
    <property type="match status" value="1"/>
</dbReference>
<dbReference type="SMART" id="SM00802">
    <property type="entry name" value="UME"/>
    <property type="match status" value="1"/>
</dbReference>
<dbReference type="InterPro" id="IPR050517">
    <property type="entry name" value="DDR_Repair_Kinase"/>
</dbReference>
<comment type="similarity">
    <text evidence="2">Belongs to the PI3/PI4-kinase family. ATM subfamily.</text>
</comment>
<dbReference type="InterPro" id="IPR018936">
    <property type="entry name" value="PI3/4_kinase_CS"/>
</dbReference>
<dbReference type="PROSITE" id="PS51190">
    <property type="entry name" value="FATC"/>
    <property type="match status" value="1"/>
</dbReference>
<dbReference type="RefSeq" id="XP_033366117.1">
    <property type="nucleotide sequence ID" value="XM_033510226.1"/>
</dbReference>
<evidence type="ECO:0000256" key="11">
    <source>
        <dbReference type="ARBA" id="ARBA00023242"/>
    </source>
</evidence>
<keyword evidence="10" id="KW-0234">DNA repair</keyword>
<dbReference type="InterPro" id="IPR000403">
    <property type="entry name" value="PI3/4_kinase_cat_dom"/>
</dbReference>
<keyword evidence="5" id="KW-0808">Transferase</keyword>
<feature type="domain" description="FAT" evidence="14">
    <location>
        <begin position="1491"/>
        <end position="2040"/>
    </location>
</feature>
<keyword evidence="11" id="KW-0539">Nucleus</keyword>
<dbReference type="Pfam" id="PF02259">
    <property type="entry name" value="FAT"/>
    <property type="match status" value="1"/>
</dbReference>
<evidence type="ECO:0000259" key="14">
    <source>
        <dbReference type="PROSITE" id="PS51189"/>
    </source>
</evidence>
<dbReference type="InterPro" id="IPR012993">
    <property type="entry name" value="UME"/>
</dbReference>
<evidence type="ECO:0000256" key="3">
    <source>
        <dbReference type="ARBA" id="ARBA00012513"/>
    </source>
</evidence>
<dbReference type="SUPFAM" id="SSF56112">
    <property type="entry name" value="Protein kinase-like (PK-like)"/>
    <property type="match status" value="1"/>
</dbReference>
<evidence type="ECO:0000256" key="5">
    <source>
        <dbReference type="ARBA" id="ARBA00022679"/>
    </source>
</evidence>
<dbReference type="PROSITE" id="PS50290">
    <property type="entry name" value="PI3_4_KINASE_3"/>
    <property type="match status" value="1"/>
</dbReference>
<evidence type="ECO:0000256" key="9">
    <source>
        <dbReference type="ARBA" id="ARBA00022840"/>
    </source>
</evidence>
<evidence type="ECO:0000256" key="7">
    <source>
        <dbReference type="ARBA" id="ARBA00022763"/>
    </source>
</evidence>
<feature type="domain" description="FATC" evidence="15">
    <location>
        <begin position="2460"/>
        <end position="2492"/>
    </location>
</feature>
<evidence type="ECO:0000256" key="6">
    <source>
        <dbReference type="ARBA" id="ARBA00022741"/>
    </source>
</evidence>
<dbReference type="Pfam" id="PF08064">
    <property type="entry name" value="UME"/>
    <property type="match status" value="1"/>
</dbReference>
<accession>A0A6J3LL46</accession>
<dbReference type="GO" id="GO:0000723">
    <property type="term" value="P:telomere maintenance"/>
    <property type="evidence" value="ECO:0007669"/>
    <property type="project" value="TreeGrafter"/>
</dbReference>
<dbReference type="InterPro" id="IPR056802">
    <property type="entry name" value="ATR-like_M-HEAT"/>
</dbReference>
<feature type="domain" description="PI3K/PI4K catalytic" evidence="13">
    <location>
        <begin position="2148"/>
        <end position="2459"/>
    </location>
</feature>
<evidence type="ECO:0000259" key="13">
    <source>
        <dbReference type="PROSITE" id="PS50290"/>
    </source>
</evidence>
<dbReference type="Gene3D" id="3.30.1010.10">
    <property type="entry name" value="Phosphatidylinositol 3-kinase Catalytic Subunit, Chain A, domain 4"/>
    <property type="match status" value="1"/>
</dbReference>
<dbReference type="InterPro" id="IPR011009">
    <property type="entry name" value="Kinase-like_dom_sf"/>
</dbReference>
<keyword evidence="8 17" id="KW-0418">Kinase</keyword>
<dbReference type="InterPro" id="IPR003151">
    <property type="entry name" value="PIK-rel_kinase_FAT"/>
</dbReference>
<dbReference type="GO" id="GO:0005634">
    <property type="term" value="C:nucleus"/>
    <property type="evidence" value="ECO:0007669"/>
    <property type="project" value="UniProtKB-SubCell"/>
</dbReference>
<evidence type="ECO:0000256" key="1">
    <source>
        <dbReference type="ARBA" id="ARBA00004123"/>
    </source>
</evidence>
<dbReference type="GO" id="GO:0005694">
    <property type="term" value="C:chromosome"/>
    <property type="evidence" value="ECO:0007669"/>
    <property type="project" value="TreeGrafter"/>
</dbReference>
<dbReference type="Pfam" id="PF23593">
    <property type="entry name" value="HEAT_ATR"/>
    <property type="match status" value="1"/>
</dbReference>
<gene>
    <name evidence="17" type="primary">LOC117243061</name>
</gene>
<keyword evidence="4" id="KW-0723">Serine/threonine-protein kinase</keyword>
<evidence type="ECO:0000256" key="4">
    <source>
        <dbReference type="ARBA" id="ARBA00022527"/>
    </source>
</evidence>
<sequence>MEVHDNSIILQTSTSNVTVADSVWKFINSPIIAIFSDLKNATAKQMLCSLLESIIKSSATLTTVLIPPFSNGMQNETLKCQYTAFTTWLFGVMFHLVGNPLSNEVLSNSIEIQACMLRILSRHHITMFETISNEYINILQEISEFYKISGEEHTIVLNKFHTEKDIIKNLDLQAFPVTIKYCDIPQVQTSIIKIIERTGVSVWNHKILSEKVLNIIMISVPNVKFIALNLCIKLMKFSLLSKQEHENLILYVIEIIKLLPTWLNLYEVSENQLNKFLWASIELIRSLSVSSNSIELCFQIIDFTVNEMKCRDTNLNAVEEIQKVACSKIQQYFIMRPRICSLSETEKFISYFEYCPDIIIIFIHCVLIDIKHTVSANASVNNICNSWNLLKKELITATQKERFKTSMYILKASHILQSWLKELQLTTNLYTHELDYVLKVLLKNLNSGLHQQKDIIFECLIYMIAHNESDKDLIQKILTLPFIQNIEIPVDILNNHAKEIAKSLNTDTMLKCLEALCEHGTGMERLKLLNTCIVGYQTEIAAGAVLNSVLLLKSEGVQLGSISRYVLQPALHSKEQKVHEMLVIVLSKICCYLSKCGSFKRGSDNTTWTLKCKYCNDISENNINSNAYILEEYDHLLRPYFSLLSSNFVSVRLKISENILSFSNHIMSFNNNKVAKMWFLYIEDENPAIRFNIATAIKRLLLNKIGIVSKFTMTIEDDVPVCLDEFVGSLINTIVRSLMKALTDANHELHDTLLITARNCGCVPLFIIERQILNIFLITILHSTSSSAAVAFATTAYHDIAKFLNVSPKVLYVRYKKDFLKLIIQCAVHNFIHYSYNMATSIHRVAKCIGYEGSRQLLCKDGHYAVCFLLPFIIDVPNARTLLHDIAELTSMDEKQMLKEYFPYICSYAFLNMPLATATECLRLVSKITQTNLSLLTRQSFMGIFEEIILNFHESPKKIVGLLKIISDYDSNADKNYVTHKGIESYLNLRLHGILVNFDIKLGLKSDEHTQQSALASLAALMEYMGAQYLTPLRYKILATLRTSLGFKRPGFRPLVCDAWNAFIHNIAIKELGPLLPTIYVSLISLLNMYREKIITMLMFLLIKCNEECPEHIAELFFIDDIEVPVEMSSIIKARILQTRPKGFEENLKLWLKRITHETDEVIIRALMYLQKFLAENRSQLNEMILSETNIHPLIVDLLYTLLIGCQHKDESIRLLYGECLGELGAIEPSLLPRRIISRVDSKFISDMNEEFACAILFEHVRAFQMQKSSQSMDCFSLAIQEILRTYDISPQGKNSELWNSLPVTMKQIITPFLTSHYKIATISDDKTFPHPIYGSEAGSSVENWAYNWFCNMFSNIHDESLNNVLRACKLALKRDIKILTFCLPHVVAYIITNSTTQEHAKIREEILTIIDVRKKPTLDPELSRHRPLRHGHRIKADDARISEETRRTRCAQIIFSVLDHLQRWLWEQRLVRNHKYEALKNFCETLNALVVAEGCYQFQEYHRALMYLEQHMASSNKGLSEALEGGLLAKIYAQLDEPDGISGILATQDHTPTVQQLVLAHEVNGQLQDAATCYERLAQKKTLKHTYLQGMIQCYLGLDQPFTAKHITEGVLSNRSELEPLMIEHEPFWRLAHFIRFDDTSQKNIKHILLEDLKKGIKPDLSSLKKNLVSLLEDASRPGAYQQSYSYIMKLHILNEFDKAVATMLTDMGKLPMIFEEWEKRGQLVRASRGVEFVLSMRRATLDLALQLQREIENKENSVLKQEIGKIWLKSAKIARKSGLHQQAYMYILSASDSCPPQQLYIEQAQLYWQKGCQEDAFITLKRCFSSCFRPAMHYKNLPTGESLEERKQCAKAKLLYAKYNDETVNVDTDANIINYKEAIEVWREWEKSLLFCAQYYESVIDRMSDEEKDSMGRDLQVHTMNYYGKSLQYGCKYIHQSMPRMLTIWLDFASRATSRSDSLNDGEQEKFRRDALLKMSKIMEVYHERLPIFMWLTAFSQLVSRICHPSLEVQKTICTILVKLIHAYPQHSLWMMASVINSSYPARQRRCQEILSHPKLKTPEMTKLITDFHKLWERLIELSNKAIPEGVMNTTVNLLSRNLPRLLSSKEFSPIMIPTTKFRQLHLPSKGMSLENYNAFSSNWIHISGIEDNVAVMPSLQRPRRITLKGSDGKDYLFMCKPKDDLRRDFRLMEFNDIVNKYLQNDPESRQRRLYIRTYSVVPLNEECGLVEWVPNLVGFRPIIISLYKERGIAISNRELRSILCSLKDPLEKKKKVFLQQLLPRHPSVLGDWFRLTFPDPYGWYEARTAYIRTTAVMSMVGYILGLGDRHGENILFDSKCGDCVHVDFNCLFNRGELFEWPERVPFRLTHNMVDAMGPLKIEGPFRRACEITMRVLRQQSSTLLSVLTPFVYDPLVSWNKNHISEGGEKTNEKAVEHIKNIEQRLKGLIRYHGKKLENIALNLSVEGQTNQLILEATNVDNLCQMYFGWGAYM</sequence>
<dbReference type="Pfam" id="PF02260">
    <property type="entry name" value="FATC"/>
    <property type="match status" value="1"/>
</dbReference>
<dbReference type="InterPro" id="IPR016024">
    <property type="entry name" value="ARM-type_fold"/>
</dbReference>
<dbReference type="Proteomes" id="UP000504631">
    <property type="component" value="Unplaced"/>
</dbReference>
<evidence type="ECO:0000256" key="12">
    <source>
        <dbReference type="ARBA" id="ARBA00024420"/>
    </source>
</evidence>
<dbReference type="EC" id="2.7.11.1" evidence="3"/>
<dbReference type="Pfam" id="PF00454">
    <property type="entry name" value="PI3_PI4_kinase"/>
    <property type="match status" value="1"/>
</dbReference>
<dbReference type="InterPro" id="IPR036940">
    <property type="entry name" value="PI3/4_kinase_cat_sf"/>
</dbReference>